<dbReference type="AlphaFoldDB" id="A0AAU1UMK1"/>
<evidence type="ECO:0008006" key="3">
    <source>
        <dbReference type="Google" id="ProtNLM"/>
    </source>
</evidence>
<dbReference type="Gene3D" id="1.10.10.10">
    <property type="entry name" value="Winged helix-like DNA-binding domain superfamily/Winged helix DNA-binding domain"/>
    <property type="match status" value="1"/>
</dbReference>
<gene>
    <name evidence="1" type="ORF">OHU69_00225</name>
    <name evidence="2" type="ORF">OHU69_50445</name>
</gene>
<protein>
    <recommendedName>
        <fullName evidence="3">RNA polymerase sigma factor 70 region 4 type 2 domain-containing protein</fullName>
    </recommendedName>
</protein>
<name>A0AAU1UMK1_9ACTN</name>
<reference evidence="2" key="1">
    <citation type="submission" date="2022-10" db="EMBL/GenBank/DDBJ databases">
        <title>The complete genomes of actinobacterial strains from the NBC collection.</title>
        <authorList>
            <person name="Joergensen T.S."/>
            <person name="Alvarez Arevalo M."/>
            <person name="Sterndorff E.B."/>
            <person name="Faurdal D."/>
            <person name="Vuksanovic O."/>
            <person name="Mourched A.-S."/>
            <person name="Charusanti P."/>
            <person name="Shaw S."/>
            <person name="Blin K."/>
            <person name="Weber T."/>
        </authorList>
    </citation>
    <scope>NUCLEOTIDE SEQUENCE</scope>
    <source>
        <strain evidence="2">NBC_00119</strain>
    </source>
</reference>
<dbReference type="InterPro" id="IPR036388">
    <property type="entry name" value="WH-like_DNA-bd_sf"/>
</dbReference>
<evidence type="ECO:0000313" key="2">
    <source>
        <dbReference type="EMBL" id="WTS18460.1"/>
    </source>
</evidence>
<sequence>MSITLPVEYRAFYQLHEGPYLRYTQERLNDQGASRQVVETTFGNLATIWPTVISSSRPAAVAWRLLDALIASALRARQVRGCDMVHRALPHPQADVVILRCRLQLSEDQTADLLGVEKPTVASRLRMAQRILPELENCSASPSSAGVRR</sequence>
<organism evidence="2">
    <name type="scientific">Streptomyces sp. NBC_00119</name>
    <dbReference type="NCBI Taxonomy" id="2975659"/>
    <lineage>
        <taxon>Bacteria</taxon>
        <taxon>Bacillati</taxon>
        <taxon>Actinomycetota</taxon>
        <taxon>Actinomycetes</taxon>
        <taxon>Kitasatosporales</taxon>
        <taxon>Streptomycetaceae</taxon>
        <taxon>Streptomyces</taxon>
    </lineage>
</organism>
<dbReference type="EMBL" id="CP108195">
    <property type="protein sequence ID" value="WTS09713.1"/>
    <property type="molecule type" value="Genomic_DNA"/>
</dbReference>
<evidence type="ECO:0000313" key="1">
    <source>
        <dbReference type="EMBL" id="WTS09713.1"/>
    </source>
</evidence>
<accession>A0AAU1UMK1</accession>
<dbReference type="EMBL" id="CP108195">
    <property type="protein sequence ID" value="WTS18460.1"/>
    <property type="molecule type" value="Genomic_DNA"/>
</dbReference>
<dbReference type="InterPro" id="IPR013324">
    <property type="entry name" value="RNA_pol_sigma_r3/r4-like"/>
</dbReference>
<proteinExistence type="predicted"/>
<dbReference type="SUPFAM" id="SSF88659">
    <property type="entry name" value="Sigma3 and sigma4 domains of RNA polymerase sigma factors"/>
    <property type="match status" value="1"/>
</dbReference>